<evidence type="ECO:0000256" key="5">
    <source>
        <dbReference type="ARBA" id="ARBA00022989"/>
    </source>
</evidence>
<evidence type="ECO:0000256" key="8">
    <source>
        <dbReference type="ARBA" id="ARBA00023180"/>
    </source>
</evidence>
<feature type="transmembrane region" description="Helical" evidence="9">
    <location>
        <begin position="358"/>
        <end position="378"/>
    </location>
</feature>
<name>A0A9N9WXL9_9DIPT</name>
<dbReference type="EMBL" id="OU895880">
    <property type="protein sequence ID" value="CAG9810205.1"/>
    <property type="molecule type" value="Genomic_DNA"/>
</dbReference>
<keyword evidence="4 9" id="KW-0812">Transmembrane</keyword>
<evidence type="ECO:0000256" key="4">
    <source>
        <dbReference type="ARBA" id="ARBA00022692"/>
    </source>
</evidence>
<feature type="transmembrane region" description="Helical" evidence="9">
    <location>
        <begin position="999"/>
        <end position="1019"/>
    </location>
</feature>
<dbReference type="OrthoDB" id="8050636at2759"/>
<comment type="similarity">
    <text evidence="2">Belongs to the glutamate-gated ion channel (TC 1.A.10.1) family.</text>
</comment>
<evidence type="ECO:0000256" key="3">
    <source>
        <dbReference type="ARBA" id="ARBA00022475"/>
    </source>
</evidence>
<comment type="subcellular location">
    <subcellularLocation>
        <location evidence="1">Cell membrane</location>
        <topology evidence="1">Multi-pass membrane protein</topology>
    </subcellularLocation>
</comment>
<keyword evidence="13" id="KW-1185">Reference proteome</keyword>
<evidence type="ECO:0000313" key="12">
    <source>
        <dbReference type="EMBL" id="CAG9810205.1"/>
    </source>
</evidence>
<keyword evidence="8" id="KW-0325">Glycoprotein</keyword>
<evidence type="ECO:0000256" key="6">
    <source>
        <dbReference type="ARBA" id="ARBA00023136"/>
    </source>
</evidence>
<feature type="domain" description="Ionotropic glutamate receptor C-terminal" evidence="11">
    <location>
        <begin position="996"/>
        <end position="1147"/>
    </location>
</feature>
<evidence type="ECO:0000256" key="2">
    <source>
        <dbReference type="ARBA" id="ARBA00008685"/>
    </source>
</evidence>
<dbReference type="Gene3D" id="1.10.287.70">
    <property type="match status" value="2"/>
</dbReference>
<keyword evidence="7" id="KW-0675">Receptor</keyword>
<dbReference type="PANTHER" id="PTHR42643:SF30">
    <property type="entry name" value="IONOTROPIC RECEPTOR 40A-RELATED"/>
    <property type="match status" value="1"/>
</dbReference>
<feature type="chain" id="PRO_5040374490" description="Ionotropic glutamate receptor C-terminal domain-containing protein" evidence="10">
    <location>
        <begin position="21"/>
        <end position="1340"/>
    </location>
</feature>
<feature type="transmembrane region" description="Helical" evidence="9">
    <location>
        <begin position="1056"/>
        <end position="1075"/>
    </location>
</feature>
<dbReference type="Pfam" id="PF00060">
    <property type="entry name" value="Lig_chan"/>
    <property type="match status" value="2"/>
</dbReference>
<sequence>MKLYSMVLSFMLIVPALTSCKSVQNSTENQDFSDIPKVLHDITDEFLLNRHDQLNIFIFNSKLQVLHDIANNFMAQLNETFQLQFSTFQSLRVQNVINLMFPTFLFIDDIFMFEHIELAFDVVNFQNRPIKHFVFIANFTFNQLASSEIFNYFKRLLVIGSGVFTFTYFITDEIESVTLSTVEWFSPQACHRPQLHKLNTFDKNSQKWNSKLEDYEKFEDFHSCELVMMLPVPLIDSFVYHSSGFAIVNDDETDFEVKGISPVIFDIAGEHYGFRPAYQPVEIGPYWLINLNGDESAEPIPINYKIKVPDVYFEIFQLSEMHGRLWTSSTVTNLNVCMFVTPGEVYTQYEKFILPFDIQTWILLLVTFLVTFLTILIINQLSKSTQSMVYGDKVATPIWNVIRIFFGISQTKLPNKKFSRFILMIFIYFCLVFRTCFQSKFFEFMTTAPRHPSPKTLEDLRERSYQMYTLKATNDMFLYDNKLNSWKEARVARPEGFHKVLLSQSQNASAKLALTIDEYYVNAVSLELMKNNQKWNKLEDLELFTSQDVFYFYGAAYYTRMLVKVIESLIPTGIMNHLIEKYYTKKWKFPKIEKEPKVLTLDDLAFGFNIWLGCCLLSLVGHVAEHFVRFVRKPKKLKFAKVHPINDEDDVDDISMPELLMTFKINTSSSEDVEEVAFGERIICIKSESNELEDEMLNFLSVVVGRDISNSFMSKLNESFDYSFRAIVNYNVEFSFAIIYPIFMFIDDILTLTYIEETFDITHNQNQPIKHFIFISSLTYDQLNSSKIFDYYQRLPVVGGGFFVFAYFITNEIETVTLSTVEWFSPQACHRPQLHKLNTFDKKSQKWNSKLEDYVKFENYHNCDLVMMLPTPLPDHVVYHPSGYAFSNDDDTDFNINGITPVIFVIAGTYYGFRPDFQPVNMFPDWLTDLEDEKVVSVPINHNVKKPEVYFELKTLDLKNVRLQTTSVVLNLKFDIFITPGEKYTQYEKFILPFDIQTWILLLVTFLVTFLTILIINQLSKSTQSMVYGDKVATPIWNVIRIFFGISQTKLPNKKFSRFILMIFIYFCLVFRTCFQSKFFEFMTSEPRHPAPRTLQDLRDRNYQMHSLEAAQNFFHYDGKLNNWKDVKIANPIRFHYTLITQSQNASAKLALIADEFNVNSYNTEFIKRNSKWNKLKDFDLLTTQNTFYFYGAAHYTRILVNVIESLIPTGIMNFLIEKYYTKKWKFPKIEKEPKVLTLDDLAFGFNIWLGCCLLSLVGHVAEHFVRFVTKPKKLKFAKVHPINVEDDVTEVHHILKAEILIRFRIKTSTKEDLEEIAFGEKRLLTCPTDDIICITTSST</sequence>
<evidence type="ECO:0000256" key="1">
    <source>
        <dbReference type="ARBA" id="ARBA00004651"/>
    </source>
</evidence>
<reference evidence="12" key="1">
    <citation type="submission" date="2022-01" db="EMBL/GenBank/DDBJ databases">
        <authorList>
            <person name="King R."/>
        </authorList>
    </citation>
    <scope>NUCLEOTIDE SEQUENCE</scope>
</reference>
<feature type="transmembrane region" description="Helical" evidence="9">
    <location>
        <begin position="421"/>
        <end position="442"/>
    </location>
</feature>
<evidence type="ECO:0000256" key="9">
    <source>
        <dbReference type="SAM" id="Phobius"/>
    </source>
</evidence>
<dbReference type="GO" id="GO:0005886">
    <property type="term" value="C:plasma membrane"/>
    <property type="evidence" value="ECO:0007669"/>
    <property type="project" value="UniProtKB-SubCell"/>
</dbReference>
<evidence type="ECO:0000313" key="13">
    <source>
        <dbReference type="Proteomes" id="UP001153620"/>
    </source>
</evidence>
<evidence type="ECO:0000256" key="7">
    <source>
        <dbReference type="ARBA" id="ARBA00023170"/>
    </source>
</evidence>
<dbReference type="InterPro" id="IPR001320">
    <property type="entry name" value="Iontro_rcpt_C"/>
</dbReference>
<feature type="signal peptide" evidence="10">
    <location>
        <begin position="1"/>
        <end position="20"/>
    </location>
</feature>
<accession>A0A9N9WXL9</accession>
<keyword evidence="5 9" id="KW-1133">Transmembrane helix</keyword>
<keyword evidence="10" id="KW-0732">Signal</keyword>
<reference evidence="12" key="2">
    <citation type="submission" date="2022-10" db="EMBL/GenBank/DDBJ databases">
        <authorList>
            <consortium name="ENA_rothamsted_submissions"/>
            <consortium name="culmorum"/>
            <person name="King R."/>
        </authorList>
    </citation>
    <scope>NUCLEOTIDE SEQUENCE</scope>
</reference>
<keyword evidence="6 9" id="KW-0472">Membrane</keyword>
<gene>
    <name evidence="12" type="ORF">CHIRRI_LOCUS13022</name>
</gene>
<dbReference type="InterPro" id="IPR052192">
    <property type="entry name" value="Insect_Ionotropic_Sensory_Rcpt"/>
</dbReference>
<protein>
    <recommendedName>
        <fullName evidence="11">Ionotropic glutamate receptor C-terminal domain-containing protein</fullName>
    </recommendedName>
</protein>
<dbReference type="GO" id="GO:0050906">
    <property type="term" value="P:detection of stimulus involved in sensory perception"/>
    <property type="evidence" value="ECO:0007669"/>
    <property type="project" value="UniProtKB-ARBA"/>
</dbReference>
<evidence type="ECO:0000256" key="10">
    <source>
        <dbReference type="SAM" id="SignalP"/>
    </source>
</evidence>
<proteinExistence type="inferred from homology"/>
<dbReference type="PANTHER" id="PTHR42643">
    <property type="entry name" value="IONOTROPIC RECEPTOR 20A-RELATED"/>
    <property type="match status" value="1"/>
</dbReference>
<feature type="domain" description="Ionotropic glutamate receptor C-terminal" evidence="11">
    <location>
        <begin position="358"/>
        <end position="527"/>
    </location>
</feature>
<evidence type="ECO:0000259" key="11">
    <source>
        <dbReference type="Pfam" id="PF00060"/>
    </source>
</evidence>
<keyword evidence="3" id="KW-1003">Cell membrane</keyword>
<dbReference type="GO" id="GO:0015276">
    <property type="term" value="F:ligand-gated monoatomic ion channel activity"/>
    <property type="evidence" value="ECO:0007669"/>
    <property type="project" value="InterPro"/>
</dbReference>
<dbReference type="Proteomes" id="UP001153620">
    <property type="component" value="Chromosome 4"/>
</dbReference>
<dbReference type="PROSITE" id="PS51257">
    <property type="entry name" value="PROKAR_LIPOPROTEIN"/>
    <property type="match status" value="1"/>
</dbReference>
<organism evidence="12 13">
    <name type="scientific">Chironomus riparius</name>
    <dbReference type="NCBI Taxonomy" id="315576"/>
    <lineage>
        <taxon>Eukaryota</taxon>
        <taxon>Metazoa</taxon>
        <taxon>Ecdysozoa</taxon>
        <taxon>Arthropoda</taxon>
        <taxon>Hexapoda</taxon>
        <taxon>Insecta</taxon>
        <taxon>Pterygota</taxon>
        <taxon>Neoptera</taxon>
        <taxon>Endopterygota</taxon>
        <taxon>Diptera</taxon>
        <taxon>Nematocera</taxon>
        <taxon>Chironomoidea</taxon>
        <taxon>Chironomidae</taxon>
        <taxon>Chironominae</taxon>
        <taxon>Chironomus</taxon>
    </lineage>
</organism>